<accession>A0A6M3K8D3</accession>
<proteinExistence type="predicted"/>
<reference evidence="1" key="1">
    <citation type="submission" date="2020-03" db="EMBL/GenBank/DDBJ databases">
        <title>The deep terrestrial virosphere.</title>
        <authorList>
            <person name="Holmfeldt K."/>
            <person name="Nilsson E."/>
            <person name="Simone D."/>
            <person name="Lopez-Fernandez M."/>
            <person name="Wu X."/>
            <person name="de Brujin I."/>
            <person name="Lundin D."/>
            <person name="Andersson A."/>
            <person name="Bertilsson S."/>
            <person name="Dopson M."/>
        </authorList>
    </citation>
    <scope>NUCLEOTIDE SEQUENCE</scope>
    <source>
        <strain evidence="1">MM415A01144</strain>
    </source>
</reference>
<protein>
    <submittedName>
        <fullName evidence="1">Uncharacterized protein</fullName>
    </submittedName>
</protein>
<sequence length="189" mass="19668">MSRKNTAGSSVTDLIGVKPVSFFNGGAVPTWSFPELSGTQTFKAGEMVCLSGAVGSAIGLTKPGTDASGFGIVGFAADNASGTTSGKKSVWIASPDVVWQGNVGHSTSASAQTAATDLGQRFGLTSLSGRTYVDKARTAVSTVMCRVIGLCNQDDVPTFYGKVYFTLMDRVCQLRQDKVYASSPLDMAL</sequence>
<organism evidence="1">
    <name type="scientific">viral metagenome</name>
    <dbReference type="NCBI Taxonomy" id="1070528"/>
    <lineage>
        <taxon>unclassified sequences</taxon>
        <taxon>metagenomes</taxon>
        <taxon>organismal metagenomes</taxon>
    </lineage>
</organism>
<name>A0A6M3K8D3_9ZZZZ</name>
<gene>
    <name evidence="1" type="ORF">MM415A01144_0007</name>
</gene>
<dbReference type="AlphaFoldDB" id="A0A6M3K8D3"/>
<dbReference type="EMBL" id="MT142318">
    <property type="protein sequence ID" value="QJA78057.1"/>
    <property type="molecule type" value="Genomic_DNA"/>
</dbReference>
<evidence type="ECO:0000313" key="1">
    <source>
        <dbReference type="EMBL" id="QJA78057.1"/>
    </source>
</evidence>